<protein>
    <recommendedName>
        <fullName evidence="2">Enoyl reductase (ER) domain-containing protein</fullName>
    </recommendedName>
</protein>
<keyword evidence="1" id="KW-0560">Oxidoreductase</keyword>
<dbReference type="EMBL" id="JADGKB010000051">
    <property type="protein sequence ID" value="KAJ3256415.1"/>
    <property type="molecule type" value="Genomic_DNA"/>
</dbReference>
<sequence>MASSNMTISVNKQVLFKQDPGAGWVETSHMEVVDRPLNVQLKQGEVLLKNLYLSVDPYMRGRMNTAAKSYSAPFTIGQPLTGGGISEVVESQRDGYAKGDLISSHIGWEQYTVVPAQQPIQKIVNPLNVPLSYFLGILGMPGATAYHGLLDIGEPKEGETVFVSGAAGAVGLVVGQIAKIKGCRVVGSAGTDEKVEQLVSTFGYDAAFNYKTVASQHDKLKELCPKGIDVYFDNVGGETLETVLSFMNTHGRLVECGMISQYNAEKPYGIKNLMLVVGRQLKIQGFIISSQLASKDFVTRFVGDMTKWIKEGKLSYTETITDGLENAPQAFVDMLKGANTGKQIIKIA</sequence>
<dbReference type="FunFam" id="3.40.50.720:FF:000121">
    <property type="entry name" value="Prostaglandin reductase 2"/>
    <property type="match status" value="1"/>
</dbReference>
<dbReference type="SMART" id="SM00829">
    <property type="entry name" value="PKS_ER"/>
    <property type="match status" value="1"/>
</dbReference>
<evidence type="ECO:0000313" key="4">
    <source>
        <dbReference type="Proteomes" id="UP001210925"/>
    </source>
</evidence>
<dbReference type="InterPro" id="IPR013149">
    <property type="entry name" value="ADH-like_C"/>
</dbReference>
<dbReference type="PANTHER" id="PTHR43205:SF7">
    <property type="entry name" value="PROSTAGLANDIN REDUCTASE 1"/>
    <property type="match status" value="1"/>
</dbReference>
<dbReference type="Gene3D" id="3.40.50.720">
    <property type="entry name" value="NAD(P)-binding Rossmann-like Domain"/>
    <property type="match status" value="1"/>
</dbReference>
<dbReference type="AlphaFoldDB" id="A0AAD5UF63"/>
<dbReference type="SUPFAM" id="SSF50129">
    <property type="entry name" value="GroES-like"/>
    <property type="match status" value="2"/>
</dbReference>
<dbReference type="Pfam" id="PF16884">
    <property type="entry name" value="ADH_N_2"/>
    <property type="match status" value="1"/>
</dbReference>
<dbReference type="PANTHER" id="PTHR43205">
    <property type="entry name" value="PROSTAGLANDIN REDUCTASE"/>
    <property type="match status" value="1"/>
</dbReference>
<reference evidence="3" key="1">
    <citation type="submission" date="2020-05" db="EMBL/GenBank/DDBJ databases">
        <title>Phylogenomic resolution of chytrid fungi.</title>
        <authorList>
            <person name="Stajich J.E."/>
            <person name="Amses K."/>
            <person name="Simmons R."/>
            <person name="Seto K."/>
            <person name="Myers J."/>
            <person name="Bonds A."/>
            <person name="Quandt C.A."/>
            <person name="Barry K."/>
            <person name="Liu P."/>
            <person name="Grigoriev I."/>
            <person name="Longcore J.E."/>
            <person name="James T.Y."/>
        </authorList>
    </citation>
    <scope>NUCLEOTIDE SEQUENCE</scope>
    <source>
        <strain evidence="3">PLAUS21</strain>
    </source>
</reference>
<dbReference type="InterPro" id="IPR011032">
    <property type="entry name" value="GroES-like_sf"/>
</dbReference>
<comment type="caution">
    <text evidence="3">The sequence shown here is derived from an EMBL/GenBank/DDBJ whole genome shotgun (WGS) entry which is preliminary data.</text>
</comment>
<dbReference type="InterPro" id="IPR045010">
    <property type="entry name" value="MDR_fam"/>
</dbReference>
<dbReference type="Proteomes" id="UP001210925">
    <property type="component" value="Unassembled WGS sequence"/>
</dbReference>
<gene>
    <name evidence="3" type="ORF">HK103_005544</name>
</gene>
<dbReference type="InterPro" id="IPR020843">
    <property type="entry name" value="ER"/>
</dbReference>
<keyword evidence="4" id="KW-1185">Reference proteome</keyword>
<evidence type="ECO:0000256" key="1">
    <source>
        <dbReference type="ARBA" id="ARBA00023002"/>
    </source>
</evidence>
<evidence type="ECO:0000313" key="3">
    <source>
        <dbReference type="EMBL" id="KAJ3256415.1"/>
    </source>
</evidence>
<accession>A0AAD5UF63</accession>
<organism evidence="3 4">
    <name type="scientific">Boothiomyces macroporosus</name>
    <dbReference type="NCBI Taxonomy" id="261099"/>
    <lineage>
        <taxon>Eukaryota</taxon>
        <taxon>Fungi</taxon>
        <taxon>Fungi incertae sedis</taxon>
        <taxon>Chytridiomycota</taxon>
        <taxon>Chytridiomycota incertae sedis</taxon>
        <taxon>Chytridiomycetes</taxon>
        <taxon>Rhizophydiales</taxon>
        <taxon>Terramycetaceae</taxon>
        <taxon>Boothiomyces</taxon>
    </lineage>
</organism>
<name>A0AAD5UF63_9FUNG</name>
<feature type="domain" description="Enoyl reductase (ER)" evidence="2">
    <location>
        <begin position="23"/>
        <end position="345"/>
    </location>
</feature>
<dbReference type="InterPro" id="IPR041694">
    <property type="entry name" value="ADH_N_2"/>
</dbReference>
<dbReference type="Pfam" id="PF00107">
    <property type="entry name" value="ADH_zinc_N"/>
    <property type="match status" value="1"/>
</dbReference>
<proteinExistence type="predicted"/>
<dbReference type="GO" id="GO:0016628">
    <property type="term" value="F:oxidoreductase activity, acting on the CH-CH group of donors, NAD or NADP as acceptor"/>
    <property type="evidence" value="ECO:0007669"/>
    <property type="project" value="InterPro"/>
</dbReference>
<dbReference type="CDD" id="cd05288">
    <property type="entry name" value="PGDH"/>
    <property type="match status" value="1"/>
</dbReference>
<evidence type="ECO:0000259" key="2">
    <source>
        <dbReference type="SMART" id="SM00829"/>
    </source>
</evidence>
<dbReference type="Gene3D" id="3.90.180.10">
    <property type="entry name" value="Medium-chain alcohol dehydrogenases, catalytic domain"/>
    <property type="match status" value="1"/>
</dbReference>
<dbReference type="SUPFAM" id="SSF51735">
    <property type="entry name" value="NAD(P)-binding Rossmann-fold domains"/>
    <property type="match status" value="1"/>
</dbReference>
<dbReference type="InterPro" id="IPR036291">
    <property type="entry name" value="NAD(P)-bd_dom_sf"/>
</dbReference>